<sequence length="155" mass="17735">MPYPRGIGKAPHPLKMKKGTAGRNWMVSDKEKNALLYQKLLIEKEKITPKSKSYGDEPVAPEVVEVNRETPARHLKVWSPKKVAQPTAQMKCLYTNARSMGNKQEELEATMLLESYDIVAINETWLDESYDWTSGVEGYKLLKRAEVLPSMLRNR</sequence>
<keyword evidence="2" id="KW-1185">Reference proteome</keyword>
<gene>
    <name evidence="1" type="ORF">llap_14785</name>
</gene>
<dbReference type="Proteomes" id="UP000233556">
    <property type="component" value="Unassembled WGS sequence"/>
</dbReference>
<dbReference type="AlphaFoldDB" id="A0A2I0TMF9"/>
<dbReference type="EMBL" id="KZ508699">
    <property type="protein sequence ID" value="PKU34913.1"/>
    <property type="molecule type" value="Genomic_DNA"/>
</dbReference>
<dbReference type="OrthoDB" id="9393271at2759"/>
<proteinExistence type="predicted"/>
<reference evidence="2" key="2">
    <citation type="submission" date="2017-12" db="EMBL/GenBank/DDBJ databases">
        <title>Genome sequence of the Bar-tailed Godwit (Limosa lapponica baueri).</title>
        <authorList>
            <person name="Lima N.C.B."/>
            <person name="Parody-Merino A.M."/>
            <person name="Battley P.F."/>
            <person name="Fidler A.E."/>
            <person name="Prosdocimi F."/>
        </authorList>
    </citation>
    <scope>NUCLEOTIDE SEQUENCE [LARGE SCALE GENOMIC DNA]</scope>
</reference>
<evidence type="ECO:0008006" key="3">
    <source>
        <dbReference type="Google" id="ProtNLM"/>
    </source>
</evidence>
<dbReference type="SUPFAM" id="SSF56219">
    <property type="entry name" value="DNase I-like"/>
    <property type="match status" value="1"/>
</dbReference>
<accession>A0A2I0TMF9</accession>
<evidence type="ECO:0000313" key="1">
    <source>
        <dbReference type="EMBL" id="PKU34913.1"/>
    </source>
</evidence>
<evidence type="ECO:0000313" key="2">
    <source>
        <dbReference type="Proteomes" id="UP000233556"/>
    </source>
</evidence>
<reference evidence="2" key="1">
    <citation type="submission" date="2017-11" db="EMBL/GenBank/DDBJ databases">
        <authorList>
            <person name="Lima N.C."/>
            <person name="Parody-Merino A.M."/>
            <person name="Battley P.F."/>
            <person name="Fidler A.E."/>
            <person name="Prosdocimi F."/>
        </authorList>
    </citation>
    <scope>NUCLEOTIDE SEQUENCE [LARGE SCALE GENOMIC DNA]</scope>
</reference>
<dbReference type="Gene3D" id="3.60.10.10">
    <property type="entry name" value="Endonuclease/exonuclease/phosphatase"/>
    <property type="match status" value="1"/>
</dbReference>
<protein>
    <recommendedName>
        <fullName evidence="3">Rna-directed dna polymerase from mobile element jockey-like</fullName>
    </recommendedName>
</protein>
<name>A0A2I0TMF9_LIMLA</name>
<dbReference type="InterPro" id="IPR036691">
    <property type="entry name" value="Endo/exonu/phosph_ase_sf"/>
</dbReference>
<organism evidence="1 2">
    <name type="scientific">Limosa lapponica baueri</name>
    <dbReference type="NCBI Taxonomy" id="1758121"/>
    <lineage>
        <taxon>Eukaryota</taxon>
        <taxon>Metazoa</taxon>
        <taxon>Chordata</taxon>
        <taxon>Craniata</taxon>
        <taxon>Vertebrata</taxon>
        <taxon>Euteleostomi</taxon>
        <taxon>Archelosauria</taxon>
        <taxon>Archosauria</taxon>
        <taxon>Dinosauria</taxon>
        <taxon>Saurischia</taxon>
        <taxon>Theropoda</taxon>
        <taxon>Coelurosauria</taxon>
        <taxon>Aves</taxon>
        <taxon>Neognathae</taxon>
        <taxon>Neoaves</taxon>
        <taxon>Charadriiformes</taxon>
        <taxon>Scolopacidae</taxon>
        <taxon>Limosa</taxon>
    </lineage>
</organism>